<dbReference type="InterPro" id="IPR017937">
    <property type="entry name" value="Thioredoxin_CS"/>
</dbReference>
<dbReference type="NCBIfam" id="TIGR01068">
    <property type="entry name" value="thioredoxin"/>
    <property type="match status" value="1"/>
</dbReference>
<evidence type="ECO:0000256" key="3">
    <source>
        <dbReference type="ARBA" id="ARBA00022982"/>
    </source>
</evidence>
<evidence type="ECO:0000256" key="2">
    <source>
        <dbReference type="ARBA" id="ARBA00022448"/>
    </source>
</evidence>
<name>A0ABT7PS28_9BACT</name>
<dbReference type="InterPro" id="IPR036249">
    <property type="entry name" value="Thioredoxin-like_sf"/>
</dbReference>
<protein>
    <recommendedName>
        <fullName evidence="6 7">Thioredoxin</fullName>
    </recommendedName>
</protein>
<dbReference type="Gene3D" id="3.40.30.10">
    <property type="entry name" value="Glutaredoxin"/>
    <property type="match status" value="1"/>
</dbReference>
<feature type="domain" description="Thioredoxin" evidence="8">
    <location>
        <begin position="1"/>
        <end position="109"/>
    </location>
</feature>
<dbReference type="Pfam" id="PF00085">
    <property type="entry name" value="Thioredoxin"/>
    <property type="match status" value="1"/>
</dbReference>
<dbReference type="PANTHER" id="PTHR45663">
    <property type="entry name" value="GEO12009P1"/>
    <property type="match status" value="1"/>
</dbReference>
<dbReference type="PANTHER" id="PTHR45663:SF11">
    <property type="entry name" value="GEO12009P1"/>
    <property type="match status" value="1"/>
</dbReference>
<evidence type="ECO:0000256" key="1">
    <source>
        <dbReference type="ARBA" id="ARBA00008987"/>
    </source>
</evidence>
<proteinExistence type="inferred from homology"/>
<keyword evidence="3" id="KW-0249">Electron transport</keyword>
<dbReference type="EMBL" id="JASZZN010000032">
    <property type="protein sequence ID" value="MDM4019148.1"/>
    <property type="molecule type" value="Genomic_DNA"/>
</dbReference>
<sequence>MASEAVIEFTEENFEAEVMQADGPVLVDFWAPWCGPCRAIAPMIEQLASENSDKKVGKLNIDEASTIAQKYGITGIPTLLVFKNGEVEHSFRGGNTTKAALQEALDATA</sequence>
<comment type="similarity">
    <text evidence="1 7">Belongs to the thioredoxin family.</text>
</comment>
<evidence type="ECO:0000256" key="7">
    <source>
        <dbReference type="PIRNR" id="PIRNR000077"/>
    </source>
</evidence>
<dbReference type="InterPro" id="IPR013766">
    <property type="entry name" value="Thioredoxin_domain"/>
</dbReference>
<dbReference type="PIRSF" id="PIRSF000077">
    <property type="entry name" value="Thioredoxin"/>
    <property type="match status" value="1"/>
</dbReference>
<dbReference type="CDD" id="cd02947">
    <property type="entry name" value="TRX_family"/>
    <property type="match status" value="1"/>
</dbReference>
<dbReference type="SUPFAM" id="SSF52833">
    <property type="entry name" value="Thioredoxin-like"/>
    <property type="match status" value="1"/>
</dbReference>
<gene>
    <name evidence="9" type="primary">trxA</name>
    <name evidence="9" type="ORF">QTN89_27080</name>
</gene>
<organism evidence="9 10">
    <name type="scientific">Roseiconus lacunae</name>
    <dbReference type="NCBI Taxonomy" id="2605694"/>
    <lineage>
        <taxon>Bacteria</taxon>
        <taxon>Pseudomonadati</taxon>
        <taxon>Planctomycetota</taxon>
        <taxon>Planctomycetia</taxon>
        <taxon>Pirellulales</taxon>
        <taxon>Pirellulaceae</taxon>
        <taxon>Roseiconus</taxon>
    </lineage>
</organism>
<keyword evidence="5" id="KW-0676">Redox-active center</keyword>
<evidence type="ECO:0000259" key="8">
    <source>
        <dbReference type="PROSITE" id="PS51352"/>
    </source>
</evidence>
<evidence type="ECO:0000256" key="5">
    <source>
        <dbReference type="ARBA" id="ARBA00023284"/>
    </source>
</evidence>
<comment type="caution">
    <text evidence="9">The sequence shown here is derived from an EMBL/GenBank/DDBJ whole genome shotgun (WGS) entry which is preliminary data.</text>
</comment>
<keyword evidence="10" id="KW-1185">Reference proteome</keyword>
<dbReference type="PROSITE" id="PS51352">
    <property type="entry name" value="THIOREDOXIN_2"/>
    <property type="match status" value="1"/>
</dbReference>
<dbReference type="PRINTS" id="PR00421">
    <property type="entry name" value="THIOREDOXIN"/>
</dbReference>
<evidence type="ECO:0000313" key="9">
    <source>
        <dbReference type="EMBL" id="MDM4019148.1"/>
    </source>
</evidence>
<reference evidence="9 10" key="1">
    <citation type="submission" date="2023-06" db="EMBL/GenBank/DDBJ databases">
        <title>Roseiconus lacunae JC819 isolated from Gulf of Mannar region, Tamil Nadu.</title>
        <authorList>
            <person name="Pk S."/>
            <person name="Ch S."/>
            <person name="Ch V.R."/>
        </authorList>
    </citation>
    <scope>NUCLEOTIDE SEQUENCE [LARGE SCALE GENOMIC DNA]</scope>
    <source>
        <strain evidence="9 10">JC819</strain>
    </source>
</reference>
<dbReference type="PROSITE" id="PS00194">
    <property type="entry name" value="THIOREDOXIN_1"/>
    <property type="match status" value="1"/>
</dbReference>
<keyword evidence="2" id="KW-0813">Transport</keyword>
<evidence type="ECO:0000256" key="6">
    <source>
        <dbReference type="NCBIfam" id="TIGR01068"/>
    </source>
</evidence>
<dbReference type="InterPro" id="IPR005746">
    <property type="entry name" value="Thioredoxin"/>
</dbReference>
<dbReference type="Proteomes" id="UP001239462">
    <property type="component" value="Unassembled WGS sequence"/>
</dbReference>
<evidence type="ECO:0000256" key="4">
    <source>
        <dbReference type="ARBA" id="ARBA00023157"/>
    </source>
</evidence>
<evidence type="ECO:0000313" key="10">
    <source>
        <dbReference type="Proteomes" id="UP001239462"/>
    </source>
</evidence>
<dbReference type="RefSeq" id="WP_149498456.1">
    <property type="nucleotide sequence ID" value="NZ_CP141221.1"/>
</dbReference>
<keyword evidence="4" id="KW-1015">Disulfide bond</keyword>
<accession>A0ABT7PS28</accession>